<dbReference type="RefSeq" id="WP_152800558.1">
    <property type="nucleotide sequence ID" value="NZ_WHUG01000001.1"/>
</dbReference>
<evidence type="ECO:0000313" key="2">
    <source>
        <dbReference type="Proteomes" id="UP000440498"/>
    </source>
</evidence>
<sequence>MDRQRTLLQMAQKMSAAIASQDWKMLAAINTLMATTLPQMAAQGPWSSAEWAALAALRQVHEQAVEACNAATGDLDRRLQEMQTNKEGWLAYALDSEQLETGIQA</sequence>
<reference evidence="1 2" key="1">
    <citation type="submission" date="2019-10" db="EMBL/GenBank/DDBJ databases">
        <title>Two novel species isolated from a subtropical stream in China.</title>
        <authorList>
            <person name="Lu H."/>
        </authorList>
    </citation>
    <scope>NUCLEOTIDE SEQUENCE [LARGE SCALE GENOMIC DNA]</scope>
    <source>
        <strain evidence="1 2">FT29W</strain>
    </source>
</reference>
<gene>
    <name evidence="1" type="ORF">GEV02_00010</name>
</gene>
<protein>
    <recommendedName>
        <fullName evidence="3">Flagellar protein FliT</fullName>
    </recommendedName>
</protein>
<dbReference type="AlphaFoldDB" id="A0A6A7MTU4"/>
<dbReference type="EMBL" id="WHUG01000001">
    <property type="protein sequence ID" value="MQA36516.1"/>
    <property type="molecule type" value="Genomic_DNA"/>
</dbReference>
<evidence type="ECO:0000313" key="1">
    <source>
        <dbReference type="EMBL" id="MQA36516.1"/>
    </source>
</evidence>
<name>A0A6A7MTU4_9BURK</name>
<accession>A0A6A7MTU4</accession>
<keyword evidence="2" id="KW-1185">Reference proteome</keyword>
<proteinExistence type="predicted"/>
<organism evidence="1 2">
    <name type="scientific">Rugamonas aquatica</name>
    <dbReference type="NCBI Taxonomy" id="2743357"/>
    <lineage>
        <taxon>Bacteria</taxon>
        <taxon>Pseudomonadati</taxon>
        <taxon>Pseudomonadota</taxon>
        <taxon>Betaproteobacteria</taxon>
        <taxon>Burkholderiales</taxon>
        <taxon>Oxalobacteraceae</taxon>
        <taxon>Telluria group</taxon>
        <taxon>Rugamonas</taxon>
    </lineage>
</organism>
<evidence type="ECO:0008006" key="3">
    <source>
        <dbReference type="Google" id="ProtNLM"/>
    </source>
</evidence>
<comment type="caution">
    <text evidence="1">The sequence shown here is derived from an EMBL/GenBank/DDBJ whole genome shotgun (WGS) entry which is preliminary data.</text>
</comment>
<dbReference type="Proteomes" id="UP000440498">
    <property type="component" value="Unassembled WGS sequence"/>
</dbReference>